<dbReference type="GO" id="GO:0046872">
    <property type="term" value="F:metal ion binding"/>
    <property type="evidence" value="ECO:0007669"/>
    <property type="project" value="InterPro"/>
</dbReference>
<sequence length="197" mass="20458">MSTDFAAGGALGAVLLEGPALLERAVGYTRISLGLLPGAAPNAPTPCSDWDLTRLLRHMDDSLAAFTEAAETGYVAPAGPPEPEPALLAASLRDRACRLLGAWAHQSGRARVSVFGHDVSGSLVAATGALEIAVHGWDVARACGVDRPLPEELAATLLAIAPLVVDPADRPRRFAPPYAVPPTATASERLLAFLGRR</sequence>
<dbReference type="OrthoDB" id="5185819at2"/>
<dbReference type="EMBL" id="SDPU01000032">
    <property type="protein sequence ID" value="RYU10168.1"/>
    <property type="molecule type" value="Genomic_DNA"/>
</dbReference>
<dbReference type="Proteomes" id="UP000291189">
    <property type="component" value="Unassembled WGS sequence"/>
</dbReference>
<comment type="caution">
    <text evidence="2">The sequence shown here is derived from an EMBL/GenBank/DDBJ whole genome shotgun (WGS) entry which is preliminary data.</text>
</comment>
<evidence type="ECO:0000259" key="1">
    <source>
        <dbReference type="Pfam" id="PF11716"/>
    </source>
</evidence>
<dbReference type="Gene3D" id="1.20.120.450">
    <property type="entry name" value="dinb family like domain"/>
    <property type="match status" value="1"/>
</dbReference>
<dbReference type="InterPro" id="IPR017520">
    <property type="entry name" value="CHP03086"/>
</dbReference>
<name>A0A4Q5IY59_9ACTN</name>
<evidence type="ECO:0000313" key="2">
    <source>
        <dbReference type="EMBL" id="RYU10168.1"/>
    </source>
</evidence>
<accession>A0A4Q5IY59</accession>
<reference evidence="2 3" key="1">
    <citation type="submission" date="2019-01" db="EMBL/GenBank/DDBJ databases">
        <title>Nocardioides guangzhouensis sp. nov., an actinobacterium isolated from soil.</title>
        <authorList>
            <person name="Fu Y."/>
            <person name="Cai Y."/>
            <person name="Lin Z."/>
            <person name="Chen P."/>
        </authorList>
    </citation>
    <scope>NUCLEOTIDE SEQUENCE [LARGE SCALE GENOMIC DNA]</scope>
    <source>
        <strain evidence="2 3">NBRC 105384</strain>
    </source>
</reference>
<gene>
    <name evidence="2" type="ORF">ETU37_17300</name>
</gene>
<dbReference type="RefSeq" id="WP_129988606.1">
    <property type="nucleotide sequence ID" value="NZ_SDPU01000032.1"/>
</dbReference>
<proteinExistence type="predicted"/>
<feature type="domain" description="Mycothiol-dependent maleylpyruvate isomerase metal-binding" evidence="1">
    <location>
        <begin position="33"/>
        <end position="140"/>
    </location>
</feature>
<protein>
    <submittedName>
        <fullName evidence="2">TIGR03086 family protein</fullName>
    </submittedName>
</protein>
<dbReference type="InterPro" id="IPR017517">
    <property type="entry name" value="Maleyloyr_isom"/>
</dbReference>
<dbReference type="Pfam" id="PF11716">
    <property type="entry name" value="MDMPI_N"/>
    <property type="match status" value="1"/>
</dbReference>
<dbReference type="InterPro" id="IPR024344">
    <property type="entry name" value="MDMPI_metal-binding"/>
</dbReference>
<keyword evidence="3" id="KW-1185">Reference proteome</keyword>
<dbReference type="NCBIfam" id="TIGR03083">
    <property type="entry name" value="maleylpyruvate isomerase family mycothiol-dependent enzyme"/>
    <property type="match status" value="1"/>
</dbReference>
<evidence type="ECO:0000313" key="3">
    <source>
        <dbReference type="Proteomes" id="UP000291189"/>
    </source>
</evidence>
<dbReference type="NCBIfam" id="TIGR03086">
    <property type="entry name" value="TIGR03086 family metal-binding protein"/>
    <property type="match status" value="1"/>
</dbReference>
<dbReference type="SUPFAM" id="SSF109854">
    <property type="entry name" value="DinB/YfiT-like putative metalloenzymes"/>
    <property type="match status" value="1"/>
</dbReference>
<dbReference type="InterPro" id="IPR034660">
    <property type="entry name" value="DinB/YfiT-like"/>
</dbReference>
<organism evidence="2 3">
    <name type="scientific">Nocardioides iriomotensis</name>
    <dbReference type="NCBI Taxonomy" id="715784"/>
    <lineage>
        <taxon>Bacteria</taxon>
        <taxon>Bacillati</taxon>
        <taxon>Actinomycetota</taxon>
        <taxon>Actinomycetes</taxon>
        <taxon>Propionibacteriales</taxon>
        <taxon>Nocardioidaceae</taxon>
        <taxon>Nocardioides</taxon>
    </lineage>
</organism>
<dbReference type="AlphaFoldDB" id="A0A4Q5IY59"/>